<reference evidence="3 4" key="1">
    <citation type="submission" date="2014-02" db="EMBL/GenBank/DDBJ databases">
        <title>Comparative genomics and transcriptomics to identify genetic mechanisms underlying the emergence of carbapenem resistant Acinetobacter baumannii (CRAb).</title>
        <authorList>
            <person name="Harris A.D."/>
            <person name="Johnson K.J."/>
            <person name="George J."/>
            <person name="Shefchek K."/>
            <person name="Daugherty S.C."/>
            <person name="Parankush S."/>
            <person name="Sadzewicz L."/>
            <person name="Tallon L."/>
            <person name="Sengamalay N."/>
            <person name="Hazen T.H."/>
            <person name="Rasko D.A."/>
        </authorList>
    </citation>
    <scope>NUCLEOTIDE SEQUENCE [LARGE SCALE GENOMIC DNA]</scope>
    <source>
        <strain evidence="3 4">625974</strain>
    </source>
</reference>
<name>A0A009PK09_ACIBA</name>
<keyword evidence="2" id="KW-0472">Membrane</keyword>
<dbReference type="PANTHER" id="PTHR30093:SF47">
    <property type="entry name" value="TYPE IV PILUS NON-CORE MINOR PILIN PILE"/>
    <property type="match status" value="1"/>
</dbReference>
<evidence type="ECO:0000313" key="4">
    <source>
        <dbReference type="Proteomes" id="UP000021108"/>
    </source>
</evidence>
<protein>
    <submittedName>
        <fullName evidence="3">Prepilin-type N-terminal cleavage/methylation domain protein</fullName>
    </submittedName>
</protein>
<comment type="caution">
    <text evidence="3">The sequence shown here is derived from an EMBL/GenBank/DDBJ whole genome shotgun (WGS) entry which is preliminary data.</text>
</comment>
<feature type="transmembrane region" description="Helical" evidence="2">
    <location>
        <begin position="12"/>
        <end position="33"/>
    </location>
</feature>
<dbReference type="GO" id="GO:0015627">
    <property type="term" value="C:type II protein secretion system complex"/>
    <property type="evidence" value="ECO:0007669"/>
    <property type="project" value="InterPro"/>
</dbReference>
<dbReference type="PATRIC" id="fig|1310607.3.peg.368"/>
<keyword evidence="2" id="KW-0812">Transmembrane</keyword>
<dbReference type="Pfam" id="PF16732">
    <property type="entry name" value="ComP_DUS"/>
    <property type="match status" value="1"/>
</dbReference>
<accession>A0A009PK09</accession>
<evidence type="ECO:0000313" key="3">
    <source>
        <dbReference type="EMBL" id="EXC09529.1"/>
    </source>
</evidence>
<proteinExistence type="predicted"/>
<dbReference type="GO" id="GO:0015628">
    <property type="term" value="P:protein secretion by the type II secretion system"/>
    <property type="evidence" value="ECO:0007669"/>
    <property type="project" value="InterPro"/>
</dbReference>
<keyword evidence="1" id="KW-0488">Methylation</keyword>
<dbReference type="InterPro" id="IPR012902">
    <property type="entry name" value="N_methyl_site"/>
</dbReference>
<dbReference type="InterPro" id="IPR045584">
    <property type="entry name" value="Pilin-like"/>
</dbReference>
<dbReference type="InterPro" id="IPR031982">
    <property type="entry name" value="PilE-like"/>
</dbReference>
<dbReference type="PRINTS" id="PR00813">
    <property type="entry name" value="BCTERIALGSPG"/>
</dbReference>
<dbReference type="Proteomes" id="UP000021108">
    <property type="component" value="Unassembled WGS sequence"/>
</dbReference>
<dbReference type="PANTHER" id="PTHR30093">
    <property type="entry name" value="GENERAL SECRETION PATHWAY PROTEIN G"/>
    <property type="match status" value="1"/>
</dbReference>
<dbReference type="GO" id="GO:0043683">
    <property type="term" value="P:type IV pilus assembly"/>
    <property type="evidence" value="ECO:0007669"/>
    <property type="project" value="InterPro"/>
</dbReference>
<dbReference type="SUPFAM" id="SSF54523">
    <property type="entry name" value="Pili subunits"/>
    <property type="match status" value="1"/>
</dbReference>
<evidence type="ECO:0000256" key="2">
    <source>
        <dbReference type="SAM" id="Phobius"/>
    </source>
</evidence>
<gene>
    <name evidence="3" type="ORF">J506_0377</name>
</gene>
<sequence length="160" mass="17534">MNKYSILRFNQGVTLIELMVVVVIVAIFASIAIPSYQSYSRRATASAAKSEILKLAEQLEQHKSRNFTYRGFTTTSITLPRGGYTIQITDDTTTGNLLTNSAANGQTWVIRATTTDSRNFNFIAKNSGIRCQSLTVTAVDNDCGGTTTCNTCEANSEVWQ</sequence>
<dbReference type="AlphaFoldDB" id="A0A009PK09"/>
<evidence type="ECO:0000256" key="1">
    <source>
        <dbReference type="ARBA" id="ARBA00022481"/>
    </source>
</evidence>
<keyword evidence="2" id="KW-1133">Transmembrane helix</keyword>
<dbReference type="EMBL" id="JEXD01000002">
    <property type="protein sequence ID" value="EXC09529.1"/>
    <property type="molecule type" value="Genomic_DNA"/>
</dbReference>
<dbReference type="Gene3D" id="3.30.700.10">
    <property type="entry name" value="Glycoprotein, Type 4 Pilin"/>
    <property type="match status" value="1"/>
</dbReference>
<dbReference type="InterPro" id="IPR000983">
    <property type="entry name" value="Bac_GSPG_pilin"/>
</dbReference>
<dbReference type="RefSeq" id="WP_032058632.1">
    <property type="nucleotide sequence ID" value="NZ_JEXD01000002.1"/>
</dbReference>
<dbReference type="Pfam" id="PF07963">
    <property type="entry name" value="N_methyl"/>
    <property type="match status" value="1"/>
</dbReference>
<dbReference type="PROSITE" id="PS00409">
    <property type="entry name" value="PROKAR_NTER_METHYL"/>
    <property type="match status" value="1"/>
</dbReference>
<dbReference type="NCBIfam" id="TIGR02532">
    <property type="entry name" value="IV_pilin_GFxxxE"/>
    <property type="match status" value="1"/>
</dbReference>
<organism evidence="3 4">
    <name type="scientific">Acinetobacter baumannii 625974</name>
    <dbReference type="NCBI Taxonomy" id="1310607"/>
    <lineage>
        <taxon>Bacteria</taxon>
        <taxon>Pseudomonadati</taxon>
        <taxon>Pseudomonadota</taxon>
        <taxon>Gammaproteobacteria</taxon>
        <taxon>Moraxellales</taxon>
        <taxon>Moraxellaceae</taxon>
        <taxon>Acinetobacter</taxon>
        <taxon>Acinetobacter calcoaceticus/baumannii complex</taxon>
    </lineage>
</organism>